<dbReference type="Proteomes" id="UP000466345">
    <property type="component" value="Unassembled WGS sequence"/>
</dbReference>
<dbReference type="AlphaFoldDB" id="A0A7K0CPB9"/>
<evidence type="ECO:0000313" key="3">
    <source>
        <dbReference type="EMBL" id="MQY15153.1"/>
    </source>
</evidence>
<dbReference type="SUPFAM" id="SSF55874">
    <property type="entry name" value="ATPase domain of HSP90 chaperone/DNA topoisomerase II/histidine kinase"/>
    <property type="match status" value="1"/>
</dbReference>
<dbReference type="GO" id="GO:0004674">
    <property type="term" value="F:protein serine/threonine kinase activity"/>
    <property type="evidence" value="ECO:0007669"/>
    <property type="project" value="UniProtKB-KW"/>
</dbReference>
<evidence type="ECO:0000259" key="2">
    <source>
        <dbReference type="Pfam" id="PF13581"/>
    </source>
</evidence>
<dbReference type="RefSeq" id="WP_153455987.1">
    <property type="nucleotide sequence ID" value="NZ_WEGJ01000029.1"/>
</dbReference>
<proteinExistence type="predicted"/>
<evidence type="ECO:0000313" key="4">
    <source>
        <dbReference type="Proteomes" id="UP000466345"/>
    </source>
</evidence>
<accession>A0A7K0CPB9</accession>
<dbReference type="OrthoDB" id="3476350at2"/>
<reference evidence="3 4" key="1">
    <citation type="submission" date="2019-10" db="EMBL/GenBank/DDBJ databases">
        <title>Streptomyces smaragdinus sp. nov. and Streptomyces fabii sp. nov., isolated from the gut of fungus growing-termite Macrotermes natalensis.</title>
        <authorList>
            <person name="Schwitalla J."/>
            <person name="Benndorf R."/>
            <person name="Martin K."/>
            <person name="De Beer W."/>
            <person name="Kaster A.-K."/>
            <person name="Vollmers J."/>
            <person name="Poulsen M."/>
            <person name="Beemelmanns C."/>
        </authorList>
    </citation>
    <scope>NUCLEOTIDE SEQUENCE [LARGE SCALE GENOMIC DNA]</scope>
    <source>
        <strain evidence="3 4">RB5</strain>
    </source>
</reference>
<feature type="domain" description="Histidine kinase/HSP90-like ATPase" evidence="2">
    <location>
        <begin position="16"/>
        <end position="113"/>
    </location>
</feature>
<dbReference type="InterPro" id="IPR003594">
    <property type="entry name" value="HATPase_dom"/>
</dbReference>
<evidence type="ECO:0000256" key="1">
    <source>
        <dbReference type="ARBA" id="ARBA00022527"/>
    </source>
</evidence>
<organism evidence="3 4">
    <name type="scientific">Streptomyces smaragdinus</name>
    <dbReference type="NCBI Taxonomy" id="2585196"/>
    <lineage>
        <taxon>Bacteria</taxon>
        <taxon>Bacillati</taxon>
        <taxon>Actinomycetota</taxon>
        <taxon>Actinomycetes</taxon>
        <taxon>Kitasatosporales</taxon>
        <taxon>Streptomycetaceae</taxon>
        <taxon>Streptomyces</taxon>
    </lineage>
</organism>
<dbReference type="Pfam" id="PF13581">
    <property type="entry name" value="HATPase_c_2"/>
    <property type="match status" value="1"/>
</dbReference>
<dbReference type="Gene3D" id="3.30.565.10">
    <property type="entry name" value="Histidine kinase-like ATPase, C-terminal domain"/>
    <property type="match status" value="1"/>
</dbReference>
<keyword evidence="1" id="KW-0723">Serine/threonine-protein kinase</keyword>
<sequence length="137" mass="15294">MTAEAAALTAYMEVLPRRAESASHARRLVSSALRQWELTELDENARLVVSELVTNTVLHAVHDLIWVRVNQPRPDRVQILVSDLSMRVPRPRASIGVTDESGRGLRLVEALCDGRWGVQRMSWGKQVWAQLSLAADG</sequence>
<dbReference type="CDD" id="cd16936">
    <property type="entry name" value="HATPase_RsbW-like"/>
    <property type="match status" value="1"/>
</dbReference>
<keyword evidence="1" id="KW-0808">Transferase</keyword>
<name>A0A7K0CPB9_9ACTN</name>
<protein>
    <recommendedName>
        <fullName evidence="2">Histidine kinase/HSP90-like ATPase domain-containing protein</fullName>
    </recommendedName>
</protein>
<dbReference type="InterPro" id="IPR036890">
    <property type="entry name" value="HATPase_C_sf"/>
</dbReference>
<gene>
    <name evidence="3" type="ORF">SRB5_53310</name>
</gene>
<dbReference type="PANTHER" id="PTHR35526">
    <property type="entry name" value="ANTI-SIGMA-F FACTOR RSBW-RELATED"/>
    <property type="match status" value="1"/>
</dbReference>
<dbReference type="PANTHER" id="PTHR35526:SF3">
    <property type="entry name" value="ANTI-SIGMA-F FACTOR RSBW"/>
    <property type="match status" value="1"/>
</dbReference>
<dbReference type="InterPro" id="IPR050267">
    <property type="entry name" value="Anti-sigma-factor_SerPK"/>
</dbReference>
<keyword evidence="4" id="KW-1185">Reference proteome</keyword>
<dbReference type="EMBL" id="WEGJ01000029">
    <property type="protein sequence ID" value="MQY15153.1"/>
    <property type="molecule type" value="Genomic_DNA"/>
</dbReference>
<comment type="caution">
    <text evidence="3">The sequence shown here is derived from an EMBL/GenBank/DDBJ whole genome shotgun (WGS) entry which is preliminary data.</text>
</comment>
<keyword evidence="1" id="KW-0418">Kinase</keyword>